<comment type="caution">
    <text evidence="2">The sequence shown here is derived from an EMBL/GenBank/DDBJ whole genome shotgun (WGS) entry which is preliminary data.</text>
</comment>
<evidence type="ECO:0008006" key="4">
    <source>
        <dbReference type="Google" id="ProtNLM"/>
    </source>
</evidence>
<proteinExistence type="predicted"/>
<keyword evidence="1" id="KW-0472">Membrane</keyword>
<dbReference type="EMBL" id="LDUG01000018">
    <property type="protein sequence ID" value="KVW96937.1"/>
    <property type="molecule type" value="Genomic_DNA"/>
</dbReference>
<keyword evidence="1" id="KW-1133">Transmembrane helix</keyword>
<dbReference type="NCBIfam" id="NF033488">
    <property type="entry name" value="lmo0937_fam_TM"/>
    <property type="match status" value="1"/>
</dbReference>
<organism evidence="2 3">
    <name type="scientific">Thiobacillus denitrificans</name>
    <dbReference type="NCBI Taxonomy" id="36861"/>
    <lineage>
        <taxon>Bacteria</taxon>
        <taxon>Pseudomonadati</taxon>
        <taxon>Pseudomonadota</taxon>
        <taxon>Betaproteobacteria</taxon>
        <taxon>Nitrosomonadales</taxon>
        <taxon>Thiobacillaceae</taxon>
        <taxon>Thiobacillus</taxon>
    </lineage>
</organism>
<dbReference type="AlphaFoldDB" id="A0A106BQT9"/>
<name>A0A106BQT9_THIDE</name>
<protein>
    <recommendedName>
        <fullName evidence="4">Lmo0937 family membrane protein</fullName>
    </recommendedName>
</protein>
<dbReference type="Pfam" id="PF18919">
    <property type="entry name" value="DUF5670"/>
    <property type="match status" value="1"/>
</dbReference>
<evidence type="ECO:0000313" key="2">
    <source>
        <dbReference type="EMBL" id="KVW96937.1"/>
    </source>
</evidence>
<accession>A0A106BQT9</accession>
<reference evidence="2 3" key="1">
    <citation type="journal article" date="2015" name="Appl. Environ. Microbiol.">
        <title>Aerobic and Anaerobic Thiosulfate Oxidation by a Cold-Adapted, Subglacial Chemoautotroph.</title>
        <authorList>
            <person name="Harrold Z.R."/>
            <person name="Skidmore M.L."/>
            <person name="Hamilton T.L."/>
            <person name="Desch L."/>
            <person name="Amada K."/>
            <person name="van Gelder W."/>
            <person name="Glover K."/>
            <person name="Roden E.E."/>
            <person name="Boyd E.S."/>
        </authorList>
    </citation>
    <scope>NUCLEOTIDE SEQUENCE [LARGE SCALE GENOMIC DNA]</scope>
    <source>
        <strain evidence="2 3">RG</strain>
    </source>
</reference>
<feature type="transmembrane region" description="Helical" evidence="1">
    <location>
        <begin position="42"/>
        <end position="60"/>
    </location>
</feature>
<keyword evidence="3" id="KW-1185">Reference proteome</keyword>
<dbReference type="InterPro" id="IPR043727">
    <property type="entry name" value="Lmo0937-like"/>
</dbReference>
<dbReference type="PATRIC" id="fig|36861.3.peg.621"/>
<keyword evidence="1" id="KW-0812">Transmembrane</keyword>
<sequence length="65" mass="6985">MFEASLPVWLSFIGSNKMLGTIAIILIVLWLLGLVTSTTMGGLIHILLVIAIVVILVRVIQGRGV</sequence>
<feature type="transmembrane region" description="Helical" evidence="1">
    <location>
        <begin position="18"/>
        <end position="36"/>
    </location>
</feature>
<dbReference type="Proteomes" id="UP000064243">
    <property type="component" value="Unassembled WGS sequence"/>
</dbReference>
<gene>
    <name evidence="2" type="ORF">ABW22_05805</name>
</gene>
<evidence type="ECO:0000256" key="1">
    <source>
        <dbReference type="SAM" id="Phobius"/>
    </source>
</evidence>
<evidence type="ECO:0000313" key="3">
    <source>
        <dbReference type="Proteomes" id="UP000064243"/>
    </source>
</evidence>